<comment type="catalytic activity">
    <reaction evidence="1">
        <text>(4aS,6R)-4a-hydroxy-L-erythro-5,6,7,8-tetrahydrobiopterin = (6R)-L-erythro-6,7-dihydrobiopterin + H2O</text>
        <dbReference type="Rhea" id="RHEA:11920"/>
        <dbReference type="ChEBI" id="CHEBI:15377"/>
        <dbReference type="ChEBI" id="CHEBI:15642"/>
        <dbReference type="ChEBI" id="CHEBI:43120"/>
        <dbReference type="EC" id="4.2.1.96"/>
    </reaction>
</comment>
<gene>
    <name evidence="5" type="ORF">OT_ostta17g02110</name>
</gene>
<dbReference type="GeneID" id="9838127"/>
<dbReference type="AlphaFoldDB" id="Q00T55"/>
<reference evidence="6" key="1">
    <citation type="journal article" date="2006" name="Proc. Natl. Acad. Sci. U.S.A.">
        <title>Genome analysis of the smallest free-living eukaryote Ostreococcus tauri unveils many unique features.</title>
        <authorList>
            <person name="Derelle E."/>
            <person name="Ferraz C."/>
            <person name="Rombauts S."/>
            <person name="Rouze P."/>
            <person name="Worden A.Z."/>
            <person name="Robbens S."/>
            <person name="Partensky F."/>
            <person name="Degroeve S."/>
            <person name="Echeynie S."/>
            <person name="Cooke R."/>
            <person name="Saeys Y."/>
            <person name="Wuyts J."/>
            <person name="Jabbari K."/>
            <person name="Bowler C."/>
            <person name="Panaud O."/>
            <person name="Piegu B."/>
            <person name="Ball S.G."/>
            <person name="Ral J.-P."/>
            <person name="Bouget F.-Y."/>
            <person name="Piganeau G."/>
            <person name="De Baets B."/>
            <person name="Picard A."/>
            <person name="Delseny M."/>
            <person name="Demaille J."/>
            <person name="Van de Peer Y."/>
            <person name="Moreau H."/>
        </authorList>
    </citation>
    <scope>NUCLEOTIDE SEQUENCE [LARGE SCALE GENOMIC DNA]</scope>
    <source>
        <strain evidence="6">OTTH 0595 / CCAP 157/2 / RCC745</strain>
    </source>
</reference>
<evidence type="ECO:0000256" key="1">
    <source>
        <dbReference type="ARBA" id="ARBA00001554"/>
    </source>
</evidence>
<organism evidence="5 6">
    <name type="scientific">Ostreococcus tauri</name>
    <name type="common">Marine green alga</name>
    <dbReference type="NCBI Taxonomy" id="70448"/>
    <lineage>
        <taxon>Eukaryota</taxon>
        <taxon>Viridiplantae</taxon>
        <taxon>Chlorophyta</taxon>
        <taxon>Mamiellophyceae</taxon>
        <taxon>Mamiellales</taxon>
        <taxon>Bathycoccaceae</taxon>
        <taxon>Ostreococcus</taxon>
    </lineage>
</organism>
<dbReference type="PANTHER" id="PTHR12599:SF8">
    <property type="entry name" value="PTERIN-4-ALPHA-CARBINOLAMINE DEHYDRATASE, CHLOROPLASTIC-RELATED"/>
    <property type="match status" value="1"/>
</dbReference>
<evidence type="ECO:0000256" key="3">
    <source>
        <dbReference type="ARBA" id="ARBA00013252"/>
    </source>
</evidence>
<proteinExistence type="inferred from homology"/>
<accession>Q00T55</accession>
<dbReference type="GO" id="GO:0008124">
    <property type="term" value="F:4-alpha-hydroxytetrahydrobiopterin dehydratase activity"/>
    <property type="evidence" value="ECO:0007669"/>
    <property type="project" value="UniProtKB-EC"/>
</dbReference>
<keyword evidence="4" id="KW-0456">Lyase</keyword>
<dbReference type="GO" id="GO:0006729">
    <property type="term" value="P:tetrahydrobiopterin biosynthetic process"/>
    <property type="evidence" value="ECO:0007669"/>
    <property type="project" value="InterPro"/>
</dbReference>
<evidence type="ECO:0000256" key="2">
    <source>
        <dbReference type="ARBA" id="ARBA00006472"/>
    </source>
</evidence>
<dbReference type="OrthoDB" id="277398at2759"/>
<dbReference type="InterPro" id="IPR001533">
    <property type="entry name" value="Pterin_deHydtase"/>
</dbReference>
<evidence type="ECO:0000313" key="5">
    <source>
        <dbReference type="EMBL" id="CAL57961.1"/>
    </source>
</evidence>
<dbReference type="OMA" id="APKARNW"/>
<dbReference type="EC" id="4.2.1.96" evidence="3"/>
<dbReference type="EMBL" id="CAID01000017">
    <property type="protein sequence ID" value="CAL57961.1"/>
    <property type="molecule type" value="Genomic_DNA"/>
</dbReference>
<comment type="similarity">
    <text evidence="2">Belongs to the pterin-4-alpha-carbinolamine dehydratase family.</text>
</comment>
<keyword evidence="6" id="KW-1185">Reference proteome</keyword>
<dbReference type="SUPFAM" id="SSF55248">
    <property type="entry name" value="PCD-like"/>
    <property type="match status" value="1"/>
</dbReference>
<sequence>MGARAWARAPIAGRWTASRARARVERGARARVGAGESISKNQEYMGGLGGDIGARDATVGEIESGFTETCLGHADTDHMNRAPKAMADMIKLAVRQIGDDGYDAKLTFEQQEVFRKQVWDWKIRPGKGNFECLRREFSVKDGDAEALVEKINAKCEAEGWTPAYLGATSGSNVVCELGSDAVKGITTNDFILAAKIDETEDILSMVVKAAPKARNWF</sequence>
<dbReference type="Gene3D" id="3.30.1360.20">
    <property type="entry name" value="Transcriptional coactivator/pterin dehydratase"/>
    <property type="match status" value="1"/>
</dbReference>
<dbReference type="KEGG" id="ota:OT_ostta17g02110"/>
<evidence type="ECO:0000256" key="4">
    <source>
        <dbReference type="ARBA" id="ARBA00023239"/>
    </source>
</evidence>
<dbReference type="Pfam" id="PF01329">
    <property type="entry name" value="Pterin_4a"/>
    <property type="match status" value="1"/>
</dbReference>
<comment type="caution">
    <text evidence="5">The sequence shown here is derived from an EMBL/GenBank/DDBJ whole genome shotgun (WGS) entry which is preliminary data.</text>
</comment>
<dbReference type="InParanoid" id="Q00T55"/>
<reference evidence="5 6" key="2">
    <citation type="journal article" date="2014" name="BMC Genomics">
        <title>An improved genome of the model marine alga Ostreococcus tauri unfolds by assessing Illumina de novo assemblies.</title>
        <authorList>
            <person name="Blanc-Mathieu R."/>
            <person name="Verhelst B."/>
            <person name="Derelle E."/>
            <person name="Rombauts S."/>
            <person name="Bouget F.Y."/>
            <person name="Carre I."/>
            <person name="Chateau A."/>
            <person name="Eyre-Walker A."/>
            <person name="Grimsley N."/>
            <person name="Moreau H."/>
            <person name="Piegu B."/>
            <person name="Rivals E."/>
            <person name="Schackwitz W."/>
            <person name="Van de Peer Y."/>
            <person name="Piganeau G."/>
        </authorList>
    </citation>
    <scope>NUCLEOTIDE SEQUENCE [LARGE SCALE GENOMIC DNA]</scope>
    <source>
        <strain evidence="6">OTTH 0595 / CCAP 157/2 / RCC745</strain>
    </source>
</reference>
<dbReference type="PANTHER" id="PTHR12599">
    <property type="entry name" value="PTERIN-4-ALPHA-CARBINOLAMINE DEHYDRATASE"/>
    <property type="match status" value="1"/>
</dbReference>
<name>Q00T55_OSTTA</name>
<dbReference type="FunCoup" id="Q00T55">
    <property type="interactions" value="482"/>
</dbReference>
<dbReference type="STRING" id="70448.Q00T55"/>
<dbReference type="Proteomes" id="UP000009170">
    <property type="component" value="Unassembled WGS sequence"/>
</dbReference>
<dbReference type="InterPro" id="IPR036428">
    <property type="entry name" value="PCD_sf"/>
</dbReference>
<protein>
    <recommendedName>
        <fullName evidence="3">4a-hydroxytetrahydrobiopterin dehydratase</fullName>
        <ecNumber evidence="3">4.2.1.96</ecNumber>
    </recommendedName>
</protein>
<evidence type="ECO:0000313" key="6">
    <source>
        <dbReference type="Proteomes" id="UP000009170"/>
    </source>
</evidence>
<dbReference type="RefSeq" id="XP_003083994.1">
    <property type="nucleotide sequence ID" value="XM_003083946.1"/>
</dbReference>